<feature type="compositionally biased region" description="Polar residues" evidence="1">
    <location>
        <begin position="878"/>
        <end position="888"/>
    </location>
</feature>
<dbReference type="GO" id="GO:0005576">
    <property type="term" value="C:extracellular region"/>
    <property type="evidence" value="ECO:0007669"/>
    <property type="project" value="GOC"/>
</dbReference>
<dbReference type="RefSeq" id="XP_033797403.1">
    <property type="nucleotide sequence ID" value="XM_033941512.1"/>
</dbReference>
<protein>
    <submittedName>
        <fullName evidence="3">Sperm-associated antigen 17 isoform X1</fullName>
    </submittedName>
</protein>
<dbReference type="InterPro" id="IPR026173">
    <property type="entry name" value="SPAG17"/>
</dbReference>
<dbReference type="GO" id="GO:1904158">
    <property type="term" value="P:axonemal central apparatus assembly"/>
    <property type="evidence" value="ECO:0007669"/>
    <property type="project" value="TreeGrafter"/>
</dbReference>
<dbReference type="InParanoid" id="A0A6P8R9P2"/>
<dbReference type="PANTHER" id="PTHR21963">
    <property type="entry name" value="PF6"/>
    <property type="match status" value="1"/>
</dbReference>
<evidence type="ECO:0000313" key="3">
    <source>
        <dbReference type="RefSeq" id="XP_033797403.1"/>
    </source>
</evidence>
<dbReference type="GO" id="GO:1990716">
    <property type="term" value="C:axonemal central apparatus"/>
    <property type="evidence" value="ECO:0007669"/>
    <property type="project" value="TreeGrafter"/>
</dbReference>
<dbReference type="GO" id="GO:0003351">
    <property type="term" value="P:epithelial cilium movement involved in extracellular fluid movement"/>
    <property type="evidence" value="ECO:0007669"/>
    <property type="project" value="TreeGrafter"/>
</dbReference>
<feature type="region of interest" description="Disordered" evidence="1">
    <location>
        <begin position="2134"/>
        <end position="2165"/>
    </location>
</feature>
<dbReference type="Proteomes" id="UP000515159">
    <property type="component" value="Chromosome 4"/>
</dbReference>
<name>A0A6P8R9P2_GEOSA</name>
<evidence type="ECO:0000313" key="2">
    <source>
        <dbReference type="Proteomes" id="UP000515159"/>
    </source>
</evidence>
<feature type="compositionally biased region" description="Basic and acidic residues" evidence="1">
    <location>
        <begin position="889"/>
        <end position="902"/>
    </location>
</feature>
<feature type="compositionally biased region" description="Basic and acidic residues" evidence="1">
    <location>
        <begin position="1745"/>
        <end position="1758"/>
    </location>
</feature>
<feature type="compositionally biased region" description="Basic and acidic residues" evidence="1">
    <location>
        <begin position="183"/>
        <end position="199"/>
    </location>
</feature>
<sequence length="2165" mass="245847">MAPKKVRSSSSIPAAVPKAWEQGLIAASLDEEQWKACVIFVVEGQIEDEINTKALSLAVEIPLRRLFSVISWERILQLINEYGSTKGKKTKDKDLPMFHEILEIAKFIHESGEQLPPALLAKLLKFQLLCVKQKDLQRRAAEKKSAELKSQSKSSKGSLKYKSVEKLAKGKKTSDAPPIKPDTQLRRRGEEEPSNKFVDDEPDDGPDHYIIILGFRNPQILPLLVDLGINVSTVIKISSESYKVFATYQELSVLPEETEKQRKQKVTKDLEIFWKYLDPILNSGKPESKLFDIARLHHVLKEENIPKTWHNSTVMTAFASEIFQDIAVMMYDWVASRRQHQNYLNNMKLINIPLGPGEKSLVTQPSFSEIPRVSPTLPTTPSKKKTQADEIQPILPPAPLPDVDMRYYNDLLSCISEECVIVPVILHCMLEQVVATEESLTPPGLVASEPRSDGLEHEVANHMISLLSSLCISEKERKNLYNVFLFQEVKQKQKPSSYPQLINYHDIATQRTYQLKLQENVRLTDIEQEMQKKFPLMQQLDFSQFIPENDIKRLSKIHELMYYCSNELLSWVEVERIFKLFTFESLNLLDLDEFGELEDSSNMIADEIKENCIPWDDPERFAKELNKASRTEGIHALKQFLYSVHREDQESEDFVVSFPDKEISEEILYTGLLKMQEVHYRSLNDWYYAECYEPHVLAQVLQNATQYYTCIDPYYYMQDNTILLVLHNPMDQFHQSQTSWDMALHSNVGFRNYVEFVADSISDWILLEELKYQELKRAKELEALKRKAFLESESMKRPGSTSPRKSRSPKDSKERMILEPLPDLHENRYIREGSLKAWKAEQERLKEEERQKLEKKLSKPTKSKSRSRKGKERPASPESKSSGPSYQKSTKDKPVEEPDRSEQAINVTKVIPAQPAEKFFKFCGYDLGDNFIQVSGGSRFFYPTDGGQIHVETLKYEKGLTYVKVNVMKDGHSFFVHITDPTNSQIQNQEENTSTEHLVEKEKPAYKKKTVSKFGSFSAVLKNGMHLSLSNYGPTGKSTVETDPILTAMLNFPTIQNASIIPAPPSATPSTKTRKSVRGPKSATSPEFIDEAAKQIEIKMEPLLGPEDVTVFQSLNISCPNGLFVTYLKERSADLKSEGPKLLIRQSYPMKVKNSQISKSVKNPVVVEVSRIITKYGTVVKYMTDGSTQVLFADGTVSNSPDSGPVFVSQRVASTAPSSVLSSDASFPEPIHESSPRKGRGGHKHNPASVVKPEILEPILSTHLVGPGVPEVQAGTWITTTPSGLRVGTKGAERLDLEPVLYYKITDPVNETVIVTREDKVITVLKKDGTIIVDHADGTRITTSFKTAEFPLADENEETEEIQQTFTKEVRCVQVEHKDFATAIMHCDENNYYTRFGDGTSVKIKPEGIYEVFPSIKGYFSIDLEGNMMYSSKIENSSRLAYNNDSGNISEYYLMKHTAYVICEAMDPEGNLFQVMVDGETSVFNPNNEPSFIGEETVMEEDISQQSKQVKRRPFSYQNHAPRLFVINENGSGLELLREKEVEEYIAACYLDPTIAIIKEPIPDYPGVLGITVLRPFNEASPWSMKKDPEDIIPPPLMSRTWENFPPVERKTMGPPFGSTAGKGLYIRSEYMPANPVPVLKCPNVLQVRQLIQYEPINQELRRQLQLSFLKYISSILKLEEEEQDMCLKDPRSEEEKMHAADILKLVLSFSDPNASPEHLSRKENKADIAKIYEHAVSSQSRLNQTEKERDSKDLDRQKMKRGSQWPEKLEQTRKEIRETEKYLNAIRDRIVPPYFESDISKTLLLKQDHAKKSDCKPTPPPTKKETWMLDTDMESTGSAPDTYTEIVMSTWDLPMDLMDAPSVREFSKARDQKTMVCEERDLYSDYEEETDILMSSTSNIEEMAIYLQSSESIEERPEFLKSSSPSIKSNENLSCISQIDKEDIPVLNFAPISSGGKKSSRFQSLMVDVTGQPRKERVKLPASILSSKPSSVLKTKFAGVEHSGLWKNINNMKPLPGGFHLMPHKVDFGVLKEGCTHSVSVIMKNVGVDFPRFWVKQPPPSTGLRVSYTPGPLASGLKTILEVELYPMKVSESSERIRKVEHQIEIHTEAETFYLPVSAIVLSEYCYENRPEGFPQGGKAPSVREVPTRPRSTLGKIQPNKIPT</sequence>
<keyword evidence="2" id="KW-1185">Reference proteome</keyword>
<dbReference type="FunCoup" id="A0A6P8R9P2">
    <property type="interactions" value="94"/>
</dbReference>
<dbReference type="PANTHER" id="PTHR21963:SF1">
    <property type="entry name" value="SPERM-ASSOCIATED ANTIGEN 17"/>
    <property type="match status" value="1"/>
</dbReference>
<feature type="region of interest" description="Disordered" evidence="1">
    <location>
        <begin position="1219"/>
        <end position="1247"/>
    </location>
</feature>
<feature type="region of interest" description="Disordered" evidence="1">
    <location>
        <begin position="1738"/>
        <end position="1770"/>
    </location>
</feature>
<dbReference type="Pfam" id="PF14874">
    <property type="entry name" value="PapD-like"/>
    <property type="match status" value="1"/>
</dbReference>
<feature type="compositionally biased region" description="Basic and acidic residues" evidence="1">
    <location>
        <begin position="808"/>
        <end position="820"/>
    </location>
</feature>
<feature type="region of interest" description="Disordered" evidence="1">
    <location>
        <begin position="166"/>
        <end position="203"/>
    </location>
</feature>
<feature type="compositionally biased region" description="Basic residues" evidence="1">
    <location>
        <begin position="1237"/>
        <end position="1246"/>
    </location>
</feature>
<dbReference type="GeneID" id="117359187"/>
<feature type="region of interest" description="Disordered" evidence="1">
    <location>
        <begin position="848"/>
        <end position="907"/>
    </location>
</feature>
<proteinExistence type="predicted"/>
<feature type="compositionally biased region" description="Basic and acidic residues" evidence="1">
    <location>
        <begin position="848"/>
        <end position="857"/>
    </location>
</feature>
<feature type="region of interest" description="Disordered" evidence="1">
    <location>
        <begin position="792"/>
        <end position="820"/>
    </location>
</feature>
<reference evidence="3" key="1">
    <citation type="submission" date="2025-08" db="UniProtKB">
        <authorList>
            <consortium name="RefSeq"/>
        </authorList>
    </citation>
    <scope>IDENTIFICATION</scope>
</reference>
<feature type="compositionally biased region" description="Basic residues" evidence="1">
    <location>
        <begin position="858"/>
        <end position="871"/>
    </location>
</feature>
<dbReference type="KEGG" id="gsh:117359187"/>
<gene>
    <name evidence="3" type="primary">SPAG17</name>
</gene>
<dbReference type="CTD" id="200162"/>
<accession>A0A6P8R9P2</accession>
<evidence type="ECO:0000256" key="1">
    <source>
        <dbReference type="SAM" id="MobiDB-lite"/>
    </source>
</evidence>
<dbReference type="OrthoDB" id="10257153at2759"/>
<organism evidence="2 3">
    <name type="scientific">Geotrypetes seraphini</name>
    <name type="common">Gaboon caecilian</name>
    <name type="synonym">Caecilia seraphini</name>
    <dbReference type="NCBI Taxonomy" id="260995"/>
    <lineage>
        <taxon>Eukaryota</taxon>
        <taxon>Metazoa</taxon>
        <taxon>Chordata</taxon>
        <taxon>Craniata</taxon>
        <taxon>Vertebrata</taxon>
        <taxon>Euteleostomi</taxon>
        <taxon>Amphibia</taxon>
        <taxon>Gymnophiona</taxon>
        <taxon>Geotrypetes</taxon>
    </lineage>
</organism>
<feature type="region of interest" description="Disordered" evidence="1">
    <location>
        <begin position="1060"/>
        <end position="1084"/>
    </location>
</feature>